<evidence type="ECO:0000313" key="1">
    <source>
        <dbReference type="EMBL" id="JAE28607.1"/>
    </source>
</evidence>
<organism evidence="1">
    <name type="scientific">Arundo donax</name>
    <name type="common">Giant reed</name>
    <name type="synonym">Donax arundinaceus</name>
    <dbReference type="NCBI Taxonomy" id="35708"/>
    <lineage>
        <taxon>Eukaryota</taxon>
        <taxon>Viridiplantae</taxon>
        <taxon>Streptophyta</taxon>
        <taxon>Embryophyta</taxon>
        <taxon>Tracheophyta</taxon>
        <taxon>Spermatophyta</taxon>
        <taxon>Magnoliopsida</taxon>
        <taxon>Liliopsida</taxon>
        <taxon>Poales</taxon>
        <taxon>Poaceae</taxon>
        <taxon>PACMAD clade</taxon>
        <taxon>Arundinoideae</taxon>
        <taxon>Arundineae</taxon>
        <taxon>Arundo</taxon>
    </lineage>
</organism>
<dbReference type="EMBL" id="GBRH01169289">
    <property type="protein sequence ID" value="JAE28607.1"/>
    <property type="molecule type" value="Transcribed_RNA"/>
</dbReference>
<protein>
    <submittedName>
        <fullName evidence="1">Uncharacterized protein</fullName>
    </submittedName>
</protein>
<proteinExistence type="predicted"/>
<accession>A0A0A9GVR5</accession>
<sequence>MVTSQELQTFRTICLKYDMRDDGALGLDHKCGRTICSLCVQHTPTSHFCLTLGQHI</sequence>
<name>A0A0A9GVR5_ARUDO</name>
<reference evidence="1" key="2">
    <citation type="journal article" date="2015" name="Data Brief">
        <title>Shoot transcriptome of the giant reed, Arundo donax.</title>
        <authorList>
            <person name="Barrero R.A."/>
            <person name="Guerrero F.D."/>
            <person name="Moolhuijzen P."/>
            <person name="Goolsby J.A."/>
            <person name="Tidwell J."/>
            <person name="Bellgard S.E."/>
            <person name="Bellgard M.I."/>
        </authorList>
    </citation>
    <scope>NUCLEOTIDE SEQUENCE</scope>
    <source>
        <tissue evidence="1">Shoot tissue taken approximately 20 cm above the soil surface</tissue>
    </source>
</reference>
<dbReference type="AlphaFoldDB" id="A0A0A9GVR5"/>
<reference evidence="1" key="1">
    <citation type="submission" date="2014-09" db="EMBL/GenBank/DDBJ databases">
        <authorList>
            <person name="Magalhaes I.L.F."/>
            <person name="Oliveira U."/>
            <person name="Santos F.R."/>
            <person name="Vidigal T.H.D.A."/>
            <person name="Brescovit A.D."/>
            <person name="Santos A.J."/>
        </authorList>
    </citation>
    <scope>NUCLEOTIDE SEQUENCE</scope>
    <source>
        <tissue evidence="1">Shoot tissue taken approximately 20 cm above the soil surface</tissue>
    </source>
</reference>